<keyword evidence="3" id="KW-0731">Sigma factor</keyword>
<dbReference type="NCBIfam" id="TIGR02937">
    <property type="entry name" value="sigma70-ECF"/>
    <property type="match status" value="1"/>
</dbReference>
<dbReference type="PANTHER" id="PTHR43133:SF63">
    <property type="entry name" value="RNA POLYMERASE SIGMA FACTOR FECI-RELATED"/>
    <property type="match status" value="1"/>
</dbReference>
<feature type="domain" description="RNA polymerase sigma factor 70 region 4 type 2" evidence="6">
    <location>
        <begin position="129"/>
        <end position="180"/>
    </location>
</feature>
<accession>A0A2N5CQF1</accession>
<evidence type="ECO:0000256" key="1">
    <source>
        <dbReference type="ARBA" id="ARBA00010641"/>
    </source>
</evidence>
<evidence type="ECO:0000313" key="8">
    <source>
        <dbReference type="EMBL" id="PLR10224.1"/>
    </source>
</evidence>
<dbReference type="GO" id="GO:0016987">
    <property type="term" value="F:sigma factor activity"/>
    <property type="evidence" value="ECO:0007669"/>
    <property type="project" value="UniProtKB-KW"/>
</dbReference>
<dbReference type="Gene3D" id="1.10.1740.10">
    <property type="match status" value="1"/>
</dbReference>
<dbReference type="PANTHER" id="PTHR43133">
    <property type="entry name" value="RNA POLYMERASE ECF-TYPE SIGMA FACTO"/>
    <property type="match status" value="1"/>
</dbReference>
<dbReference type="InterPro" id="IPR013325">
    <property type="entry name" value="RNA_pol_sigma_r2"/>
</dbReference>
<dbReference type="InterPro" id="IPR013324">
    <property type="entry name" value="RNA_pol_sigma_r3/r4-like"/>
</dbReference>
<dbReference type="InterPro" id="IPR039425">
    <property type="entry name" value="RNA_pol_sigma-70-like"/>
</dbReference>
<dbReference type="InterPro" id="IPR007627">
    <property type="entry name" value="RNA_pol_sigma70_r2"/>
</dbReference>
<dbReference type="Proteomes" id="UP000281192">
    <property type="component" value="Chromosome"/>
</dbReference>
<organism evidence="8 9">
    <name type="scientific">Caulobacter flavus</name>
    <dbReference type="NCBI Taxonomy" id="1679497"/>
    <lineage>
        <taxon>Bacteria</taxon>
        <taxon>Pseudomonadati</taxon>
        <taxon>Pseudomonadota</taxon>
        <taxon>Alphaproteobacteria</taxon>
        <taxon>Caulobacterales</taxon>
        <taxon>Caulobacteraceae</taxon>
        <taxon>Caulobacter</taxon>
    </lineage>
</organism>
<dbReference type="AlphaFoldDB" id="A0A2N5CQF1"/>
<dbReference type="SUPFAM" id="SSF88946">
    <property type="entry name" value="Sigma2 domain of RNA polymerase sigma factors"/>
    <property type="match status" value="1"/>
</dbReference>
<evidence type="ECO:0000259" key="5">
    <source>
        <dbReference type="Pfam" id="PF04542"/>
    </source>
</evidence>
<dbReference type="CDD" id="cd06171">
    <property type="entry name" value="Sigma70_r4"/>
    <property type="match status" value="1"/>
</dbReference>
<dbReference type="Proteomes" id="UP000234483">
    <property type="component" value="Unassembled WGS sequence"/>
</dbReference>
<feature type="domain" description="RNA polymerase sigma-70 region 2" evidence="5">
    <location>
        <begin position="25"/>
        <end position="95"/>
    </location>
</feature>
<reference evidence="7 10" key="2">
    <citation type="submission" date="2018-01" db="EMBL/GenBank/DDBJ databases">
        <title>Complete genome sequence of Caulobacter flavus RHGG3.</title>
        <authorList>
            <person name="Yang E."/>
        </authorList>
    </citation>
    <scope>NUCLEOTIDE SEQUENCE [LARGE SCALE GENOMIC DNA]</scope>
    <source>
        <strain evidence="7 10">RHGG3</strain>
    </source>
</reference>
<evidence type="ECO:0000313" key="10">
    <source>
        <dbReference type="Proteomes" id="UP000281192"/>
    </source>
</evidence>
<proteinExistence type="inferred from homology"/>
<dbReference type="Pfam" id="PF04542">
    <property type="entry name" value="Sigma70_r2"/>
    <property type="match status" value="1"/>
</dbReference>
<dbReference type="SUPFAM" id="SSF88659">
    <property type="entry name" value="Sigma3 and sigma4 domains of RNA polymerase sigma factors"/>
    <property type="match status" value="1"/>
</dbReference>
<reference evidence="8 9" key="1">
    <citation type="submission" date="2017-12" db="EMBL/GenBank/DDBJ databases">
        <title>The genome sequence of Caulobacter flavus CGMCC1 15093.</title>
        <authorList>
            <person name="Gao J."/>
            <person name="Mao X."/>
            <person name="Sun J."/>
        </authorList>
    </citation>
    <scope>NUCLEOTIDE SEQUENCE [LARGE SCALE GENOMIC DNA]</scope>
    <source>
        <strain evidence="8 9">CGMCC1 15093</strain>
    </source>
</reference>
<dbReference type="KEGG" id="cfh:C1707_21860"/>
<dbReference type="GO" id="GO:0006352">
    <property type="term" value="P:DNA-templated transcription initiation"/>
    <property type="evidence" value="ECO:0007669"/>
    <property type="project" value="InterPro"/>
</dbReference>
<keyword evidence="10" id="KW-1185">Reference proteome</keyword>
<evidence type="ECO:0000256" key="2">
    <source>
        <dbReference type="ARBA" id="ARBA00023015"/>
    </source>
</evidence>
<dbReference type="Pfam" id="PF08281">
    <property type="entry name" value="Sigma70_r4_2"/>
    <property type="match status" value="1"/>
</dbReference>
<dbReference type="InterPro" id="IPR014284">
    <property type="entry name" value="RNA_pol_sigma-70_dom"/>
</dbReference>
<dbReference type="GO" id="GO:0003677">
    <property type="term" value="F:DNA binding"/>
    <property type="evidence" value="ECO:0007669"/>
    <property type="project" value="InterPro"/>
</dbReference>
<sequence length="191" mass="20962">MRVVLIWGGVMGSGQRGKASDLTGLLEAHYEDLRRFAARKARSASLADDVMQDTWLKLSDLTRAPGFDGAAVRNPLSYLRRIIANLVVDRQRQAAAQARRVTPGDLPLDAGSDAPSAFQVLAGRQEIAIVQAAIAELPDKCRQVILLYRGHDLTMQQVADRLGISPRTVENHLAKAMSHCRRRLKEARGDG</sequence>
<evidence type="ECO:0000313" key="7">
    <source>
        <dbReference type="EMBL" id="AYV48693.1"/>
    </source>
</evidence>
<gene>
    <name evidence="7" type="ORF">C1707_21860</name>
    <name evidence="8" type="ORF">CFHF_17020</name>
</gene>
<evidence type="ECO:0000313" key="9">
    <source>
        <dbReference type="Proteomes" id="UP000234483"/>
    </source>
</evidence>
<protein>
    <submittedName>
        <fullName evidence="8">RNA polymerase sigma factor</fullName>
    </submittedName>
</protein>
<dbReference type="InterPro" id="IPR036388">
    <property type="entry name" value="WH-like_DNA-bd_sf"/>
</dbReference>
<dbReference type="OrthoDB" id="9794372at2"/>
<evidence type="ECO:0000256" key="3">
    <source>
        <dbReference type="ARBA" id="ARBA00023082"/>
    </source>
</evidence>
<keyword evidence="2" id="KW-0805">Transcription regulation</keyword>
<dbReference type="Gene3D" id="1.10.10.10">
    <property type="entry name" value="Winged helix-like DNA-binding domain superfamily/Winged helix DNA-binding domain"/>
    <property type="match status" value="1"/>
</dbReference>
<dbReference type="EMBL" id="PJRQ01000038">
    <property type="protein sequence ID" value="PLR10224.1"/>
    <property type="molecule type" value="Genomic_DNA"/>
</dbReference>
<evidence type="ECO:0000256" key="4">
    <source>
        <dbReference type="ARBA" id="ARBA00023163"/>
    </source>
</evidence>
<comment type="similarity">
    <text evidence="1">Belongs to the sigma-70 factor family. ECF subfamily.</text>
</comment>
<evidence type="ECO:0000259" key="6">
    <source>
        <dbReference type="Pfam" id="PF08281"/>
    </source>
</evidence>
<dbReference type="InterPro" id="IPR013249">
    <property type="entry name" value="RNA_pol_sigma70_r4_t2"/>
</dbReference>
<keyword evidence="4" id="KW-0804">Transcription</keyword>
<name>A0A2N5CQF1_9CAUL</name>
<dbReference type="EMBL" id="CP026100">
    <property type="protein sequence ID" value="AYV48693.1"/>
    <property type="molecule type" value="Genomic_DNA"/>
</dbReference>